<accession>A0A8X6IT48</accession>
<sequence>MLLSFLLCIRGNARDKKHIGSRLWNSFIETGQIAMDGVIVCVLFATRKAIRSVRGMEATCFQRNLSRNSSENVHKTIVLCWILPDIGCNGHISILPDSVTSFEEEGSFSLPLWYHVRPRTNSRWELECLLEVKLCQW</sequence>
<dbReference type="Proteomes" id="UP000887013">
    <property type="component" value="Unassembled WGS sequence"/>
</dbReference>
<proteinExistence type="predicted"/>
<protein>
    <submittedName>
        <fullName evidence="1">Uncharacterized protein</fullName>
    </submittedName>
</protein>
<dbReference type="AlphaFoldDB" id="A0A8X6IT48"/>
<reference evidence="1" key="1">
    <citation type="submission" date="2020-08" db="EMBL/GenBank/DDBJ databases">
        <title>Multicomponent nature underlies the extraordinary mechanical properties of spider dragline silk.</title>
        <authorList>
            <person name="Kono N."/>
            <person name="Nakamura H."/>
            <person name="Mori M."/>
            <person name="Yoshida Y."/>
            <person name="Ohtoshi R."/>
            <person name="Malay A.D."/>
            <person name="Moran D.A.P."/>
            <person name="Tomita M."/>
            <person name="Numata K."/>
            <person name="Arakawa K."/>
        </authorList>
    </citation>
    <scope>NUCLEOTIDE SEQUENCE</scope>
</reference>
<gene>
    <name evidence="1" type="ORF">NPIL_603831</name>
</gene>
<dbReference type="EMBL" id="BMAW01093193">
    <property type="protein sequence ID" value="GFS59167.1"/>
    <property type="molecule type" value="Genomic_DNA"/>
</dbReference>
<name>A0A8X6IT48_NEPPI</name>
<keyword evidence="2" id="KW-1185">Reference proteome</keyword>
<evidence type="ECO:0000313" key="2">
    <source>
        <dbReference type="Proteomes" id="UP000887013"/>
    </source>
</evidence>
<evidence type="ECO:0000313" key="1">
    <source>
        <dbReference type="EMBL" id="GFS59167.1"/>
    </source>
</evidence>
<comment type="caution">
    <text evidence="1">The sequence shown here is derived from an EMBL/GenBank/DDBJ whole genome shotgun (WGS) entry which is preliminary data.</text>
</comment>
<organism evidence="1 2">
    <name type="scientific">Nephila pilipes</name>
    <name type="common">Giant wood spider</name>
    <name type="synonym">Nephila maculata</name>
    <dbReference type="NCBI Taxonomy" id="299642"/>
    <lineage>
        <taxon>Eukaryota</taxon>
        <taxon>Metazoa</taxon>
        <taxon>Ecdysozoa</taxon>
        <taxon>Arthropoda</taxon>
        <taxon>Chelicerata</taxon>
        <taxon>Arachnida</taxon>
        <taxon>Araneae</taxon>
        <taxon>Araneomorphae</taxon>
        <taxon>Entelegynae</taxon>
        <taxon>Araneoidea</taxon>
        <taxon>Nephilidae</taxon>
        <taxon>Nephila</taxon>
    </lineage>
</organism>